<dbReference type="EMBL" id="AUVB01000036">
    <property type="protein sequence ID" value="KGE04160.1"/>
    <property type="molecule type" value="Genomic_DNA"/>
</dbReference>
<comment type="caution">
    <text evidence="1">The sequence shown here is derived from an EMBL/GenBank/DDBJ whole genome shotgun (WGS) entry which is preliminary data.</text>
</comment>
<proteinExistence type="predicted"/>
<dbReference type="STRING" id="1265313.HRUBRA_01255"/>
<accession>A0A095VS24</accession>
<dbReference type="AlphaFoldDB" id="A0A095VS24"/>
<keyword evidence="2" id="KW-1185">Reference proteome</keyword>
<organism evidence="1 2">
    <name type="scientific">Pseudohaliea rubra DSM 19751</name>
    <dbReference type="NCBI Taxonomy" id="1265313"/>
    <lineage>
        <taxon>Bacteria</taxon>
        <taxon>Pseudomonadati</taxon>
        <taxon>Pseudomonadota</taxon>
        <taxon>Gammaproteobacteria</taxon>
        <taxon>Cellvibrionales</taxon>
        <taxon>Halieaceae</taxon>
        <taxon>Pseudohaliea</taxon>
    </lineage>
</organism>
<dbReference type="Proteomes" id="UP000029640">
    <property type="component" value="Unassembled WGS sequence"/>
</dbReference>
<reference evidence="1 2" key="1">
    <citation type="journal article" date="2014" name="Genome Announc.">
        <title>Genome Sequence of Gammaproteobacterial Pseudohaliea rubra Type Strain DSM 19751, Isolated from Coastal Seawater of the Mediterranean Sea.</title>
        <authorList>
            <person name="Spring S."/>
            <person name="Fiebig A."/>
            <person name="Riedel T."/>
            <person name="Goker M."/>
            <person name="Klenk H.P."/>
        </authorList>
    </citation>
    <scope>NUCLEOTIDE SEQUENCE [LARGE SCALE GENOMIC DNA]</scope>
    <source>
        <strain evidence="1 2">DSM 19751</strain>
    </source>
</reference>
<sequence length="40" mass="4320">MEFSKAREREATSDKVIFCELVAPVPARAPDADTAGVIID</sequence>
<evidence type="ECO:0000313" key="2">
    <source>
        <dbReference type="Proteomes" id="UP000029640"/>
    </source>
</evidence>
<gene>
    <name evidence="1" type="ORF">HRUBRA_01255</name>
</gene>
<name>A0A095VS24_9GAMM</name>
<dbReference type="HOGENOM" id="CLU_3290555_0_0_6"/>
<protein>
    <submittedName>
        <fullName evidence="1">Uncharacterized protein</fullName>
    </submittedName>
</protein>
<evidence type="ECO:0000313" key="1">
    <source>
        <dbReference type="EMBL" id="KGE04160.1"/>
    </source>
</evidence>